<reference evidence="2" key="1">
    <citation type="submission" date="2023-04" db="EMBL/GenBank/DDBJ databases">
        <title>Phytophthora fragariaefolia NBRC 109709.</title>
        <authorList>
            <person name="Ichikawa N."/>
            <person name="Sato H."/>
            <person name="Tonouchi N."/>
        </authorList>
    </citation>
    <scope>NUCLEOTIDE SEQUENCE</scope>
    <source>
        <strain evidence="2">NBRC 109709</strain>
    </source>
</reference>
<organism evidence="2 3">
    <name type="scientific">Phytophthora fragariaefolia</name>
    <dbReference type="NCBI Taxonomy" id="1490495"/>
    <lineage>
        <taxon>Eukaryota</taxon>
        <taxon>Sar</taxon>
        <taxon>Stramenopiles</taxon>
        <taxon>Oomycota</taxon>
        <taxon>Peronosporomycetes</taxon>
        <taxon>Peronosporales</taxon>
        <taxon>Peronosporaceae</taxon>
        <taxon>Phytophthora</taxon>
    </lineage>
</organism>
<dbReference type="PANTHER" id="PTHR10933">
    <property type="entry name" value="IMMUNOGLOBULIN-BINDING PROTEIN 1"/>
    <property type="match status" value="1"/>
</dbReference>
<dbReference type="EMBL" id="BSXT01001473">
    <property type="protein sequence ID" value="GMF42792.1"/>
    <property type="molecule type" value="Genomic_DNA"/>
</dbReference>
<evidence type="ECO:0000313" key="3">
    <source>
        <dbReference type="Proteomes" id="UP001165121"/>
    </source>
</evidence>
<dbReference type="InterPro" id="IPR007304">
    <property type="entry name" value="TAP46-like"/>
</dbReference>
<dbReference type="InterPro" id="IPR038511">
    <property type="entry name" value="TAP42/TAP46-like_sf"/>
</dbReference>
<evidence type="ECO:0000256" key="1">
    <source>
        <dbReference type="SAM" id="MobiDB-lite"/>
    </source>
</evidence>
<dbReference type="GO" id="GO:0035303">
    <property type="term" value="P:regulation of dephosphorylation"/>
    <property type="evidence" value="ECO:0007669"/>
    <property type="project" value="TreeGrafter"/>
</dbReference>
<dbReference type="AlphaFoldDB" id="A0A9W6XMS5"/>
<feature type="region of interest" description="Disordered" evidence="1">
    <location>
        <begin position="181"/>
        <end position="209"/>
    </location>
</feature>
<keyword evidence="3" id="KW-1185">Reference proteome</keyword>
<name>A0A9W6XMS5_9STRA</name>
<dbReference type="OrthoDB" id="10261753at2759"/>
<protein>
    <submittedName>
        <fullName evidence="2">Unnamed protein product</fullName>
    </submittedName>
</protein>
<dbReference type="GO" id="GO:0051721">
    <property type="term" value="F:protein phosphatase 2A binding"/>
    <property type="evidence" value="ECO:0007669"/>
    <property type="project" value="TreeGrafter"/>
</dbReference>
<accession>A0A9W6XMS5</accession>
<sequence>MEPTSSALPERVSYVEAHRLFLALESPSAAVGDSSSPAFQDELTRALRYVKRCAAQRQRDGVLSSNERLFELQNAQLYALCLEFYLGLLAPKQSFFQAPADEPKGPADHTRNVVARIAFLREADVFLTQFLDTAERCGALQEKARREQYERLEARRFSLSRDEKVRRFQLQREVEKKLHAVQKRRQERGDEHVGAARNELTDELDDDEDDAEDLEREMLMTFIQLAVLKSMEEQASINQEKDMLETMLKMNVASDKQDLFSEAHRPPPPPQGQGITIRSGVFKPGHRLPTMTLEEYADRELADAQERQKREQYVAMGLLGRAKSLRVDS</sequence>
<evidence type="ECO:0000313" key="2">
    <source>
        <dbReference type="EMBL" id="GMF42792.1"/>
    </source>
</evidence>
<dbReference type="Gene3D" id="1.25.40.540">
    <property type="entry name" value="TAP42-like family"/>
    <property type="match status" value="1"/>
</dbReference>
<comment type="caution">
    <text evidence="2">The sequence shown here is derived from an EMBL/GenBank/DDBJ whole genome shotgun (WGS) entry which is preliminary data.</text>
</comment>
<dbReference type="Proteomes" id="UP001165121">
    <property type="component" value="Unassembled WGS sequence"/>
</dbReference>
<dbReference type="GO" id="GO:0009966">
    <property type="term" value="P:regulation of signal transduction"/>
    <property type="evidence" value="ECO:0007669"/>
    <property type="project" value="InterPro"/>
</dbReference>
<dbReference type="PANTHER" id="PTHR10933:SF9">
    <property type="entry name" value="IMMUNOGLOBULIN-BINDING PROTEIN 1"/>
    <property type="match status" value="1"/>
</dbReference>
<dbReference type="GO" id="GO:0005829">
    <property type="term" value="C:cytosol"/>
    <property type="evidence" value="ECO:0007669"/>
    <property type="project" value="TreeGrafter"/>
</dbReference>
<gene>
    <name evidence="2" type="ORF">Pfra01_001416600</name>
</gene>
<dbReference type="Pfam" id="PF04177">
    <property type="entry name" value="TAP42"/>
    <property type="match status" value="1"/>
</dbReference>
<proteinExistence type="predicted"/>